<evidence type="ECO:0000256" key="2">
    <source>
        <dbReference type="ARBA" id="ARBA00022475"/>
    </source>
</evidence>
<evidence type="ECO:0000256" key="1">
    <source>
        <dbReference type="ARBA" id="ARBA00022448"/>
    </source>
</evidence>
<dbReference type="CDD" id="cd03216">
    <property type="entry name" value="ABC_Carb_Monos_I"/>
    <property type="match status" value="1"/>
</dbReference>
<dbReference type="CDD" id="cd03215">
    <property type="entry name" value="ABC_Carb_Monos_II"/>
    <property type="match status" value="1"/>
</dbReference>
<feature type="domain" description="ABC transporter" evidence="9">
    <location>
        <begin position="246"/>
        <end position="489"/>
    </location>
</feature>
<keyword evidence="3" id="KW-0762">Sugar transport</keyword>
<dbReference type="SUPFAM" id="SSF52540">
    <property type="entry name" value="P-loop containing nucleoside triphosphate hydrolases"/>
    <property type="match status" value="2"/>
</dbReference>
<evidence type="ECO:0000256" key="7">
    <source>
        <dbReference type="ARBA" id="ARBA00022967"/>
    </source>
</evidence>
<dbReference type="PROSITE" id="PS00211">
    <property type="entry name" value="ABC_TRANSPORTER_1"/>
    <property type="match status" value="1"/>
</dbReference>
<dbReference type="PROSITE" id="PS50893">
    <property type="entry name" value="ABC_TRANSPORTER_2"/>
    <property type="match status" value="2"/>
</dbReference>
<feature type="domain" description="ABC transporter" evidence="9">
    <location>
        <begin position="1"/>
        <end position="234"/>
    </location>
</feature>
<dbReference type="RefSeq" id="WP_380006357.1">
    <property type="nucleotide sequence ID" value="NZ_JBHLYR010000014.1"/>
</dbReference>
<keyword evidence="11" id="KW-1185">Reference proteome</keyword>
<dbReference type="PANTHER" id="PTHR43790">
    <property type="entry name" value="CARBOHYDRATE TRANSPORT ATP-BINDING PROTEIN MG119-RELATED"/>
    <property type="match status" value="1"/>
</dbReference>
<keyword evidence="4" id="KW-0677">Repeat</keyword>
<dbReference type="InterPro" id="IPR017871">
    <property type="entry name" value="ABC_transporter-like_CS"/>
</dbReference>
<organism evidence="10 11">
    <name type="scientific">Deinococcus oregonensis</name>
    <dbReference type="NCBI Taxonomy" id="1805970"/>
    <lineage>
        <taxon>Bacteria</taxon>
        <taxon>Thermotogati</taxon>
        <taxon>Deinococcota</taxon>
        <taxon>Deinococci</taxon>
        <taxon>Deinococcales</taxon>
        <taxon>Deinococcaceae</taxon>
        <taxon>Deinococcus</taxon>
    </lineage>
</organism>
<evidence type="ECO:0000256" key="4">
    <source>
        <dbReference type="ARBA" id="ARBA00022737"/>
    </source>
</evidence>
<sequence>MRNLTKRFPGVLALDSVDLDLAVGETHILLGENGAGKSTLVKLLSGVYAPDAGEMRLTGTLYRPSGPRAAMQAGVRLIHQELNLISNLSIAENLLFESLPHRSGLLNRQQLGERAQALLAQVGLNLSPWTSVERLSVAQMQQVEIAKALSGEGRLLILDEPTASLTSQETGRLFEILDGLKQRGVTVIYISHRLQEVFEIGDRYTVLRNGRLVQTAPLAGLQVSDLVRLMVGRDLEHQYPEPGPAPSGAPLLRVEGLRPHGSAHPVSFGVRAGEVLGIAGLVGAGRTEAVRAMFGADPKAAGQVFLRDQPLSIRSPQDAVQAGLSFVTENRKEEGLALDLSCAVNITLADLQAVTRGVLVDVQAEHRVAEQFVERLSVKTPSVSTSVRQLSGGNQQKIVLAKWLMRGAEVLMVDEPTRGIDVGARFEIYEVLHALAAEGKAVLVVSSDLPELMGLCHRIVVFSNGQITGEVARPDFQQEHILALAYAGYVEERTLT</sequence>
<dbReference type="PANTHER" id="PTHR43790:SF3">
    <property type="entry name" value="D-ALLOSE IMPORT ATP-BINDING PROTEIN ALSA-RELATED"/>
    <property type="match status" value="1"/>
</dbReference>
<name>A0ABV6AV77_9DEIO</name>
<dbReference type="SMART" id="SM00382">
    <property type="entry name" value="AAA"/>
    <property type="match status" value="2"/>
</dbReference>
<dbReference type="Gene3D" id="3.40.50.300">
    <property type="entry name" value="P-loop containing nucleotide triphosphate hydrolases"/>
    <property type="match status" value="2"/>
</dbReference>
<evidence type="ECO:0000259" key="9">
    <source>
        <dbReference type="PROSITE" id="PS50893"/>
    </source>
</evidence>
<evidence type="ECO:0000256" key="8">
    <source>
        <dbReference type="ARBA" id="ARBA00023136"/>
    </source>
</evidence>
<dbReference type="Pfam" id="PF00005">
    <property type="entry name" value="ABC_tran"/>
    <property type="match status" value="2"/>
</dbReference>
<evidence type="ECO:0000256" key="6">
    <source>
        <dbReference type="ARBA" id="ARBA00022840"/>
    </source>
</evidence>
<gene>
    <name evidence="10" type="ORF">ACFFLM_05410</name>
</gene>
<reference evidence="10 11" key="1">
    <citation type="submission" date="2024-09" db="EMBL/GenBank/DDBJ databases">
        <authorList>
            <person name="Sun Q."/>
            <person name="Mori K."/>
        </authorList>
    </citation>
    <scope>NUCLEOTIDE SEQUENCE [LARGE SCALE GENOMIC DNA]</scope>
    <source>
        <strain evidence="10 11">JCM 13503</strain>
    </source>
</reference>
<keyword evidence="2" id="KW-1003">Cell membrane</keyword>
<dbReference type="EMBL" id="JBHLYR010000014">
    <property type="protein sequence ID" value="MFB9991410.1"/>
    <property type="molecule type" value="Genomic_DNA"/>
</dbReference>
<dbReference type="InterPro" id="IPR050107">
    <property type="entry name" value="ABC_carbohydrate_import_ATPase"/>
</dbReference>
<evidence type="ECO:0000313" key="10">
    <source>
        <dbReference type="EMBL" id="MFB9991410.1"/>
    </source>
</evidence>
<evidence type="ECO:0000313" key="11">
    <source>
        <dbReference type="Proteomes" id="UP001589733"/>
    </source>
</evidence>
<evidence type="ECO:0000256" key="5">
    <source>
        <dbReference type="ARBA" id="ARBA00022741"/>
    </source>
</evidence>
<proteinExistence type="predicted"/>
<accession>A0ABV6AV77</accession>
<dbReference type="InterPro" id="IPR027417">
    <property type="entry name" value="P-loop_NTPase"/>
</dbReference>
<dbReference type="GO" id="GO:0005524">
    <property type="term" value="F:ATP binding"/>
    <property type="evidence" value="ECO:0007669"/>
    <property type="project" value="UniProtKB-KW"/>
</dbReference>
<evidence type="ECO:0000256" key="3">
    <source>
        <dbReference type="ARBA" id="ARBA00022597"/>
    </source>
</evidence>
<keyword evidence="7" id="KW-1278">Translocase</keyword>
<keyword evidence="8" id="KW-0472">Membrane</keyword>
<dbReference type="InterPro" id="IPR003439">
    <property type="entry name" value="ABC_transporter-like_ATP-bd"/>
</dbReference>
<keyword evidence="5" id="KW-0547">Nucleotide-binding</keyword>
<keyword evidence="1" id="KW-0813">Transport</keyword>
<comment type="caution">
    <text evidence="10">The sequence shown here is derived from an EMBL/GenBank/DDBJ whole genome shotgun (WGS) entry which is preliminary data.</text>
</comment>
<dbReference type="Proteomes" id="UP001589733">
    <property type="component" value="Unassembled WGS sequence"/>
</dbReference>
<protein>
    <submittedName>
        <fullName evidence="10">Sugar ABC transporter ATP-binding protein</fullName>
    </submittedName>
</protein>
<keyword evidence="6 10" id="KW-0067">ATP-binding</keyword>
<dbReference type="InterPro" id="IPR003593">
    <property type="entry name" value="AAA+_ATPase"/>
</dbReference>